<evidence type="ECO:0000313" key="8">
    <source>
        <dbReference type="EMBL" id="KLO11336.1"/>
    </source>
</evidence>
<gene>
    <name evidence="8" type="ORF">SCHPADRAFT_929998</name>
</gene>
<sequence length="285" mass="31246">MATSTKKLAAKAQAVASALDELEAKLEPLLEKSLPETLNSLDTLHQAKLNVLLPYLINDLIFIYLRCRGVDPKTHPVVAELERVRQYFAKIKAVEDSDTKKRSGIDKAAAGRFIKHAIAQAKQVTTSTPNADDRQEGPSSYGRVLSNADVPLKVTEKMIQREQHLKEVREAMGIKSDDDEEFMLDIIDDVEDEKVEEPAPASNNNESRGGKKRRLPVDPFTGAASESSPAPSKKKSKKIAQIIGEETPESSRASSVSRGTPDSDSIPSDKKKKKKKRKSAASSNS</sequence>
<feature type="region of interest" description="Disordered" evidence="7">
    <location>
        <begin position="191"/>
        <end position="285"/>
    </location>
</feature>
<dbReference type="Proteomes" id="UP000053477">
    <property type="component" value="Unassembled WGS sequence"/>
</dbReference>
<organism evidence="8 9">
    <name type="scientific">Schizopora paradoxa</name>
    <dbReference type="NCBI Taxonomy" id="27342"/>
    <lineage>
        <taxon>Eukaryota</taxon>
        <taxon>Fungi</taxon>
        <taxon>Dikarya</taxon>
        <taxon>Basidiomycota</taxon>
        <taxon>Agaricomycotina</taxon>
        <taxon>Agaricomycetes</taxon>
        <taxon>Hymenochaetales</taxon>
        <taxon>Schizoporaceae</taxon>
        <taxon>Schizopora</taxon>
    </lineage>
</organism>
<keyword evidence="5 6" id="KW-0539">Nucleus</keyword>
<dbReference type="GO" id="GO:0000178">
    <property type="term" value="C:exosome (RNase complex)"/>
    <property type="evidence" value="ECO:0007669"/>
    <property type="project" value="TreeGrafter"/>
</dbReference>
<evidence type="ECO:0000256" key="2">
    <source>
        <dbReference type="ARBA" id="ARBA00009154"/>
    </source>
</evidence>
<proteinExistence type="inferred from homology"/>
<dbReference type="Pfam" id="PF04000">
    <property type="entry name" value="Sas10_Utp3"/>
    <property type="match status" value="1"/>
</dbReference>
<feature type="compositionally biased region" description="Basic residues" evidence="7">
    <location>
        <begin position="270"/>
        <end position="279"/>
    </location>
</feature>
<evidence type="ECO:0000256" key="6">
    <source>
        <dbReference type="RuleBase" id="RU368003"/>
    </source>
</evidence>
<dbReference type="GO" id="GO:0003723">
    <property type="term" value="F:RNA binding"/>
    <property type="evidence" value="ECO:0007669"/>
    <property type="project" value="UniProtKB-UniRule"/>
</dbReference>
<keyword evidence="9" id="KW-1185">Reference proteome</keyword>
<accession>A0A0H2S2V8</accession>
<evidence type="ECO:0000256" key="4">
    <source>
        <dbReference type="ARBA" id="ARBA00022884"/>
    </source>
</evidence>
<comment type="similarity">
    <text evidence="2 6">Belongs to the C1D family.</text>
</comment>
<dbReference type="GO" id="GO:0010468">
    <property type="term" value="P:regulation of gene expression"/>
    <property type="evidence" value="ECO:0007669"/>
    <property type="project" value="TreeGrafter"/>
</dbReference>
<evidence type="ECO:0000313" key="9">
    <source>
        <dbReference type="Proteomes" id="UP000053477"/>
    </source>
</evidence>
<dbReference type="STRING" id="27342.A0A0H2S2V8"/>
<keyword evidence="4 6" id="KW-0694">RNA-binding</keyword>
<evidence type="ECO:0000256" key="1">
    <source>
        <dbReference type="ARBA" id="ARBA00004123"/>
    </source>
</evidence>
<reference evidence="8 9" key="1">
    <citation type="submission" date="2015-04" db="EMBL/GenBank/DDBJ databases">
        <title>Complete genome sequence of Schizopora paradoxa KUC8140, a cosmopolitan wood degrader in East Asia.</title>
        <authorList>
            <consortium name="DOE Joint Genome Institute"/>
            <person name="Min B."/>
            <person name="Park H."/>
            <person name="Jang Y."/>
            <person name="Kim J.-J."/>
            <person name="Kim K.H."/>
            <person name="Pangilinan J."/>
            <person name="Lipzen A."/>
            <person name="Riley R."/>
            <person name="Grigoriev I.V."/>
            <person name="Spatafora J.W."/>
            <person name="Choi I.-G."/>
        </authorList>
    </citation>
    <scope>NUCLEOTIDE SEQUENCE [LARGE SCALE GENOMIC DNA]</scope>
    <source>
        <strain evidence="8 9">KUC8140</strain>
    </source>
</reference>
<protein>
    <recommendedName>
        <fullName evidence="6">Exosome complex protein</fullName>
    </recommendedName>
</protein>
<feature type="region of interest" description="Disordered" evidence="7">
    <location>
        <begin position="121"/>
        <end position="146"/>
    </location>
</feature>
<dbReference type="EMBL" id="KQ086003">
    <property type="protein sequence ID" value="KLO11336.1"/>
    <property type="molecule type" value="Genomic_DNA"/>
</dbReference>
<keyword evidence="3 6" id="KW-0698">rRNA processing</keyword>
<evidence type="ECO:0000256" key="3">
    <source>
        <dbReference type="ARBA" id="ARBA00022552"/>
    </source>
</evidence>
<dbReference type="GO" id="GO:0000460">
    <property type="term" value="P:maturation of 5.8S rRNA"/>
    <property type="evidence" value="ECO:0007669"/>
    <property type="project" value="TreeGrafter"/>
</dbReference>
<dbReference type="GO" id="GO:0003677">
    <property type="term" value="F:DNA binding"/>
    <property type="evidence" value="ECO:0007669"/>
    <property type="project" value="TreeGrafter"/>
</dbReference>
<comment type="subcellular location">
    <subcellularLocation>
        <location evidence="1 6">Nucleus</location>
    </subcellularLocation>
</comment>
<comment type="function">
    <text evidence="6">Required for exosome-dependent processing of pre-rRNA and small nucleolar RNA (snRNA) precursors. Involved in processing of 35S pre-rRNA at the A0, A1 and A2 sites.</text>
</comment>
<dbReference type="InParanoid" id="A0A0H2S2V8"/>
<evidence type="ECO:0000256" key="7">
    <source>
        <dbReference type="SAM" id="MobiDB-lite"/>
    </source>
</evidence>
<dbReference type="AlphaFoldDB" id="A0A0H2S2V8"/>
<dbReference type="PANTHER" id="PTHR15341:SF3">
    <property type="entry name" value="NUCLEAR NUCLEIC ACID-BINDING PROTEIN C1D"/>
    <property type="match status" value="1"/>
</dbReference>
<evidence type="ECO:0000256" key="5">
    <source>
        <dbReference type="ARBA" id="ARBA00023242"/>
    </source>
</evidence>
<feature type="compositionally biased region" description="Polar residues" evidence="7">
    <location>
        <begin position="250"/>
        <end position="260"/>
    </location>
</feature>
<dbReference type="PANTHER" id="PTHR15341">
    <property type="entry name" value="SUN-COR STEROID HORMONE RECEPTOR CO-REPRESSOR"/>
    <property type="match status" value="1"/>
</dbReference>
<dbReference type="OrthoDB" id="1421013at2759"/>
<dbReference type="GO" id="GO:0005730">
    <property type="term" value="C:nucleolus"/>
    <property type="evidence" value="ECO:0007669"/>
    <property type="project" value="TreeGrafter"/>
</dbReference>
<name>A0A0H2S2V8_9AGAM</name>
<dbReference type="InterPro" id="IPR007146">
    <property type="entry name" value="Sas10/Utp3/C1D"/>
</dbReference>
<dbReference type="InterPro" id="IPR011082">
    <property type="entry name" value="Exosome-assoc_fac/DNA_repair"/>
</dbReference>